<dbReference type="Proteomes" id="UP000805649">
    <property type="component" value="Unassembled WGS sequence"/>
</dbReference>
<proteinExistence type="predicted"/>
<comment type="caution">
    <text evidence="1">The sequence shown here is derived from an EMBL/GenBank/DDBJ whole genome shotgun (WGS) entry which is preliminary data.</text>
</comment>
<sequence length="74" mass="7553">MRASTVFVALFATLAVATPNPVVEHDGLDVALDRRQCSAAGVCSKGGDKGENCSALKCCSNSKSGRGNSVCCCN</sequence>
<keyword evidence="2" id="KW-1185">Reference proteome</keyword>
<evidence type="ECO:0000313" key="1">
    <source>
        <dbReference type="EMBL" id="KAL0938004.1"/>
    </source>
</evidence>
<evidence type="ECO:0000313" key="2">
    <source>
        <dbReference type="Proteomes" id="UP000805649"/>
    </source>
</evidence>
<name>A0ACC3Z1P9_COLTU</name>
<gene>
    <name evidence="1" type="ORF">CTRU02_207735</name>
</gene>
<dbReference type="EMBL" id="VUJX02000004">
    <property type="protein sequence ID" value="KAL0938004.1"/>
    <property type="molecule type" value="Genomic_DNA"/>
</dbReference>
<protein>
    <submittedName>
        <fullName evidence="1">Uncharacterized protein</fullName>
    </submittedName>
</protein>
<organism evidence="1 2">
    <name type="scientific">Colletotrichum truncatum</name>
    <name type="common">Anthracnose fungus</name>
    <name type="synonym">Colletotrichum capsici</name>
    <dbReference type="NCBI Taxonomy" id="5467"/>
    <lineage>
        <taxon>Eukaryota</taxon>
        <taxon>Fungi</taxon>
        <taxon>Dikarya</taxon>
        <taxon>Ascomycota</taxon>
        <taxon>Pezizomycotina</taxon>
        <taxon>Sordariomycetes</taxon>
        <taxon>Hypocreomycetidae</taxon>
        <taxon>Glomerellales</taxon>
        <taxon>Glomerellaceae</taxon>
        <taxon>Colletotrichum</taxon>
        <taxon>Colletotrichum truncatum species complex</taxon>
    </lineage>
</organism>
<accession>A0ACC3Z1P9</accession>
<reference evidence="1 2" key="1">
    <citation type="journal article" date="2020" name="Phytopathology">
        <title>Genome Sequence Resources of Colletotrichum truncatum, C. plurivorum, C. musicola, and C. sojae: Four Species Pathogenic to Soybean (Glycine max).</title>
        <authorList>
            <person name="Rogerio F."/>
            <person name="Boufleur T.R."/>
            <person name="Ciampi-Guillardi M."/>
            <person name="Sukno S.A."/>
            <person name="Thon M.R."/>
            <person name="Massola Junior N.S."/>
            <person name="Baroncelli R."/>
        </authorList>
    </citation>
    <scope>NUCLEOTIDE SEQUENCE [LARGE SCALE GENOMIC DNA]</scope>
    <source>
        <strain evidence="1 2">CMES1059</strain>
    </source>
</reference>